<comment type="caution">
    <text evidence="7">The sequence shown here is derived from an EMBL/GenBank/DDBJ whole genome shotgun (WGS) entry which is preliminary data.</text>
</comment>
<organism evidence="7 8">
    <name type="scientific">Asprobacillus argus</name>
    <dbReference type="NCBI Taxonomy" id="3076534"/>
    <lineage>
        <taxon>Bacteria</taxon>
        <taxon>Pseudomonadati</taxon>
        <taxon>Bacteroidota</taxon>
        <taxon>Flavobacteriia</taxon>
        <taxon>Flavobacteriales</taxon>
        <taxon>Flavobacteriaceae</taxon>
        <taxon>Asprobacillus</taxon>
    </lineage>
</organism>
<evidence type="ECO:0000256" key="3">
    <source>
        <dbReference type="ARBA" id="ARBA00022692"/>
    </source>
</evidence>
<evidence type="ECO:0000256" key="1">
    <source>
        <dbReference type="ARBA" id="ARBA00004127"/>
    </source>
</evidence>
<evidence type="ECO:0000256" key="6">
    <source>
        <dbReference type="SAM" id="Phobius"/>
    </source>
</evidence>
<accession>A0ABU3LBN8</accession>
<protein>
    <submittedName>
        <fullName evidence="7">Hemolysin III family protein</fullName>
    </submittedName>
</protein>
<dbReference type="PANTHER" id="PTHR20855:SF129">
    <property type="entry name" value="HEMOLYSIN-3 HOMOLOG"/>
    <property type="match status" value="1"/>
</dbReference>
<dbReference type="PANTHER" id="PTHR20855">
    <property type="entry name" value="ADIPOR/PROGESTIN RECEPTOR-RELATED"/>
    <property type="match status" value="1"/>
</dbReference>
<dbReference type="Proteomes" id="UP001257277">
    <property type="component" value="Unassembled WGS sequence"/>
</dbReference>
<evidence type="ECO:0000256" key="5">
    <source>
        <dbReference type="ARBA" id="ARBA00023136"/>
    </source>
</evidence>
<feature type="transmembrane region" description="Helical" evidence="6">
    <location>
        <begin position="49"/>
        <end position="70"/>
    </location>
</feature>
<comment type="similarity">
    <text evidence="2">Belongs to the UPF0073 (Hly-III) family.</text>
</comment>
<evidence type="ECO:0000256" key="4">
    <source>
        <dbReference type="ARBA" id="ARBA00022989"/>
    </source>
</evidence>
<gene>
    <name evidence="7" type="ORF">RQM59_02050</name>
</gene>
<keyword evidence="8" id="KW-1185">Reference proteome</keyword>
<feature type="transmembrane region" description="Helical" evidence="6">
    <location>
        <begin position="165"/>
        <end position="184"/>
    </location>
</feature>
<keyword evidence="3 6" id="KW-0812">Transmembrane</keyword>
<dbReference type="InterPro" id="IPR004254">
    <property type="entry name" value="AdipoR/HlyIII-related"/>
</dbReference>
<evidence type="ECO:0000313" key="7">
    <source>
        <dbReference type="EMBL" id="MDT7831141.1"/>
    </source>
</evidence>
<feature type="transmembrane region" description="Helical" evidence="6">
    <location>
        <begin position="137"/>
        <end position="153"/>
    </location>
</feature>
<dbReference type="EMBL" id="JAVTTO010000001">
    <property type="protein sequence ID" value="MDT7831141.1"/>
    <property type="molecule type" value="Genomic_DNA"/>
</dbReference>
<dbReference type="RefSeq" id="WP_349240393.1">
    <property type="nucleotide sequence ID" value="NZ_JAVTTO010000001.1"/>
</dbReference>
<name>A0ABU3LBN8_9FLAO</name>
<comment type="subcellular location">
    <subcellularLocation>
        <location evidence="1">Endomembrane system</location>
        <topology evidence="1">Multi-pass membrane protein</topology>
    </subcellularLocation>
</comment>
<feature type="transmembrane region" description="Helical" evidence="6">
    <location>
        <begin position="82"/>
        <end position="104"/>
    </location>
</feature>
<evidence type="ECO:0000313" key="8">
    <source>
        <dbReference type="Proteomes" id="UP001257277"/>
    </source>
</evidence>
<feature type="transmembrane region" description="Helical" evidence="6">
    <location>
        <begin position="191"/>
        <end position="213"/>
    </location>
</feature>
<sequence length="214" mass="24380">MKEKIIHRYSKTEEFLNIATHGLGLLLSVVALPFLIIRSFNFDGFLKPFSFIVYGCSLIILYAASTFYHAAKQDKLRRRLNIFDHAAIYVLIAGTYTPFTIIVLEGATGWVIFGLTWFFALTGIILKLFFTGKYDRLSTIMYVLMGWQIVFAIKPLLNSLPTEGLQLLIWGGVFYTVGAILYSIKKIPYNHAIFHVFVLLGSASHFLCIYYHIS</sequence>
<keyword evidence="5 6" id="KW-0472">Membrane</keyword>
<proteinExistence type="inferred from homology"/>
<reference evidence="7 8" key="1">
    <citation type="submission" date="2023-09" db="EMBL/GenBank/DDBJ databases">
        <title>Novel taxa isolated from Blanes Bay.</title>
        <authorList>
            <person name="Rey-Velasco X."/>
            <person name="Lucena T."/>
        </authorList>
    </citation>
    <scope>NUCLEOTIDE SEQUENCE [LARGE SCALE GENOMIC DNA]</scope>
    <source>
        <strain evidence="7 8">S356</strain>
    </source>
</reference>
<evidence type="ECO:0000256" key="2">
    <source>
        <dbReference type="ARBA" id="ARBA00008488"/>
    </source>
</evidence>
<dbReference type="NCBIfam" id="TIGR01065">
    <property type="entry name" value="hlyIII"/>
    <property type="match status" value="1"/>
</dbReference>
<keyword evidence="4 6" id="KW-1133">Transmembrane helix</keyword>
<feature type="transmembrane region" description="Helical" evidence="6">
    <location>
        <begin position="15"/>
        <end position="37"/>
    </location>
</feature>
<dbReference type="InterPro" id="IPR005744">
    <property type="entry name" value="Hy-lIII"/>
</dbReference>
<dbReference type="Pfam" id="PF03006">
    <property type="entry name" value="HlyIII"/>
    <property type="match status" value="1"/>
</dbReference>
<feature type="transmembrane region" description="Helical" evidence="6">
    <location>
        <begin position="110"/>
        <end position="130"/>
    </location>
</feature>